<protein>
    <recommendedName>
        <fullName evidence="4">Zeta toxin domain-containing protein</fullName>
    </recommendedName>
</protein>
<proteinExistence type="predicted"/>
<feature type="compositionally biased region" description="Polar residues" evidence="3">
    <location>
        <begin position="1"/>
        <end position="14"/>
    </location>
</feature>
<dbReference type="EMBL" id="BRXX01000551">
    <property type="protein sequence ID" value="GMH46719.1"/>
    <property type="molecule type" value="Genomic_DNA"/>
</dbReference>
<feature type="compositionally biased region" description="Low complexity" evidence="3">
    <location>
        <begin position="38"/>
        <end position="49"/>
    </location>
</feature>
<feature type="compositionally biased region" description="Pro residues" evidence="3">
    <location>
        <begin position="28"/>
        <end position="37"/>
    </location>
</feature>
<evidence type="ECO:0000313" key="5">
    <source>
        <dbReference type="EMBL" id="GMH46719.1"/>
    </source>
</evidence>
<feature type="domain" description="Zeta toxin" evidence="4">
    <location>
        <begin position="129"/>
        <end position="291"/>
    </location>
</feature>
<dbReference type="InterPro" id="IPR010488">
    <property type="entry name" value="Zeta_toxin_domain"/>
</dbReference>
<organism evidence="5 6">
    <name type="scientific">Triparma verrucosa</name>
    <dbReference type="NCBI Taxonomy" id="1606542"/>
    <lineage>
        <taxon>Eukaryota</taxon>
        <taxon>Sar</taxon>
        <taxon>Stramenopiles</taxon>
        <taxon>Ochrophyta</taxon>
        <taxon>Bolidophyceae</taxon>
        <taxon>Parmales</taxon>
        <taxon>Triparmaceae</taxon>
        <taxon>Triparma</taxon>
    </lineage>
</organism>
<dbReference type="SUPFAM" id="SSF52540">
    <property type="entry name" value="P-loop containing nucleoside triphosphate hydrolases"/>
    <property type="match status" value="1"/>
</dbReference>
<dbReference type="Pfam" id="PF06414">
    <property type="entry name" value="Zeta_toxin"/>
    <property type="match status" value="1"/>
</dbReference>
<reference evidence="6" key="1">
    <citation type="journal article" date="2023" name="Commun. Biol.">
        <title>Genome analysis of Parmales, the sister group of diatoms, reveals the evolutionary specialization of diatoms from phago-mixotrophs to photoautotrophs.</title>
        <authorList>
            <person name="Ban H."/>
            <person name="Sato S."/>
            <person name="Yoshikawa S."/>
            <person name="Yamada K."/>
            <person name="Nakamura Y."/>
            <person name="Ichinomiya M."/>
            <person name="Sato N."/>
            <person name="Blanc-Mathieu R."/>
            <person name="Endo H."/>
            <person name="Kuwata A."/>
            <person name="Ogata H."/>
        </authorList>
    </citation>
    <scope>NUCLEOTIDE SEQUENCE [LARGE SCALE GENOMIC DNA]</scope>
    <source>
        <strain evidence="6">NIES 3699</strain>
    </source>
</reference>
<evidence type="ECO:0000259" key="4">
    <source>
        <dbReference type="Pfam" id="PF06414"/>
    </source>
</evidence>
<comment type="caution">
    <text evidence="5">The sequence shown here is derived from an EMBL/GenBank/DDBJ whole genome shotgun (WGS) entry which is preliminary data.</text>
</comment>
<keyword evidence="2" id="KW-0067">ATP-binding</keyword>
<evidence type="ECO:0000256" key="3">
    <source>
        <dbReference type="SAM" id="MobiDB-lite"/>
    </source>
</evidence>
<sequence>MSNLVDENPSPSSSYDDENGAVSSAPRPLSPPSPPTSSAPSPSTAFFPTKAVPTRSKPTLHKRYSLVMSTEDNHAADDMVFLGDYCEVRSILDYTYHRNYTPERQRLQDNIIRDMLDQSKIVDVHGQICTTPTQPWVVFTAGAMGAGKSWVIKQMMNAEVFPLLAFVSVDPDVIRRYLPEFESYVEQDPMMAGEMTRKEAGFIAEVITEVALREGKNVLVDGSLRDHEWYTVYFDRLRRDYPMLKTAILHVVAEEKTVLERARKRGEQTGRHVPEDILRAALEQVPRSVEILSPLVDYSCCFGNEGDGDVRLVKIKGERVGLASGQGLSLVNRHNDPVGSAVWQSFKDNWLQTCKWVPKSKREIKQLAREEEREEENLL</sequence>
<dbReference type="AlphaFoldDB" id="A0A9W6Z9X7"/>
<evidence type="ECO:0000313" key="6">
    <source>
        <dbReference type="Proteomes" id="UP001165160"/>
    </source>
</evidence>
<feature type="region of interest" description="Disordered" evidence="3">
    <location>
        <begin position="1"/>
        <end position="54"/>
    </location>
</feature>
<dbReference type="InterPro" id="IPR027417">
    <property type="entry name" value="P-loop_NTPase"/>
</dbReference>
<keyword evidence="1" id="KW-0547">Nucleotide-binding</keyword>
<dbReference type="Gene3D" id="3.40.50.300">
    <property type="entry name" value="P-loop containing nucleotide triphosphate hydrolases"/>
    <property type="match status" value="1"/>
</dbReference>
<evidence type="ECO:0000256" key="2">
    <source>
        <dbReference type="ARBA" id="ARBA00022840"/>
    </source>
</evidence>
<accession>A0A9W6Z9X7</accession>
<dbReference type="GO" id="GO:0016301">
    <property type="term" value="F:kinase activity"/>
    <property type="evidence" value="ECO:0007669"/>
    <property type="project" value="InterPro"/>
</dbReference>
<gene>
    <name evidence="5" type="ORF">TrVE_jg381</name>
</gene>
<name>A0A9W6Z9X7_9STRA</name>
<dbReference type="Proteomes" id="UP001165160">
    <property type="component" value="Unassembled WGS sequence"/>
</dbReference>
<dbReference type="GO" id="GO:0005524">
    <property type="term" value="F:ATP binding"/>
    <property type="evidence" value="ECO:0007669"/>
    <property type="project" value="UniProtKB-KW"/>
</dbReference>
<keyword evidence="6" id="KW-1185">Reference proteome</keyword>
<evidence type="ECO:0000256" key="1">
    <source>
        <dbReference type="ARBA" id="ARBA00022741"/>
    </source>
</evidence>